<protein>
    <submittedName>
        <fullName evidence="4">RING-H2 zinc finger protein RHA1a</fullName>
    </submittedName>
</protein>
<feature type="domain" description="RING-type" evidence="3">
    <location>
        <begin position="66"/>
        <end position="113"/>
    </location>
</feature>
<accession>A0A2I0W4Y9</accession>
<dbReference type="Gene3D" id="3.30.40.10">
    <property type="entry name" value="Zinc/RING finger domain, C3HC4 (zinc finger)"/>
    <property type="match status" value="1"/>
</dbReference>
<dbReference type="PANTHER" id="PTHR46719:SF7">
    <property type="entry name" value="RING-H2 FINGER PROTEIN ATL71-RELATED"/>
    <property type="match status" value="1"/>
</dbReference>
<dbReference type="InterPro" id="IPR013083">
    <property type="entry name" value="Znf_RING/FYVE/PHD"/>
</dbReference>
<evidence type="ECO:0000256" key="2">
    <source>
        <dbReference type="SAM" id="Phobius"/>
    </source>
</evidence>
<dbReference type="InterPro" id="IPR001841">
    <property type="entry name" value="Znf_RING"/>
</dbReference>
<evidence type="ECO:0000259" key="3">
    <source>
        <dbReference type="PROSITE" id="PS50089"/>
    </source>
</evidence>
<gene>
    <name evidence="4" type="primary">RHA1A</name>
    <name evidence="4" type="ORF">MA16_Dca024429</name>
</gene>
<sequence>MTYIDPSYVTAMATVVLFLIIFIGVNLYLFFRRSTAPPMLELTLGTWSNYAEAIRQDSRAASSDCCSICLSDYDKEEEGEDDPVRLLPSCGHVFHARCVDSWLQQHQTCPVCRSQVMLV</sequence>
<organism evidence="4 5">
    <name type="scientific">Dendrobium catenatum</name>
    <dbReference type="NCBI Taxonomy" id="906689"/>
    <lineage>
        <taxon>Eukaryota</taxon>
        <taxon>Viridiplantae</taxon>
        <taxon>Streptophyta</taxon>
        <taxon>Embryophyta</taxon>
        <taxon>Tracheophyta</taxon>
        <taxon>Spermatophyta</taxon>
        <taxon>Magnoliopsida</taxon>
        <taxon>Liliopsida</taxon>
        <taxon>Asparagales</taxon>
        <taxon>Orchidaceae</taxon>
        <taxon>Epidendroideae</taxon>
        <taxon>Malaxideae</taxon>
        <taxon>Dendrobiinae</taxon>
        <taxon>Dendrobium</taxon>
    </lineage>
</organism>
<keyword evidence="2" id="KW-0812">Transmembrane</keyword>
<proteinExistence type="predicted"/>
<dbReference type="PROSITE" id="PS50089">
    <property type="entry name" value="ZF_RING_2"/>
    <property type="match status" value="1"/>
</dbReference>
<keyword evidence="1" id="KW-0862">Zinc</keyword>
<dbReference type="EMBL" id="KZ502914">
    <property type="protein sequence ID" value="PKU70729.1"/>
    <property type="molecule type" value="Genomic_DNA"/>
</dbReference>
<evidence type="ECO:0000313" key="4">
    <source>
        <dbReference type="EMBL" id="PKU70729.1"/>
    </source>
</evidence>
<evidence type="ECO:0000256" key="1">
    <source>
        <dbReference type="PROSITE-ProRule" id="PRU00175"/>
    </source>
</evidence>
<keyword evidence="1" id="KW-0863">Zinc-finger</keyword>
<dbReference type="Pfam" id="PF13639">
    <property type="entry name" value="zf-RING_2"/>
    <property type="match status" value="1"/>
</dbReference>
<dbReference type="SMART" id="SM00184">
    <property type="entry name" value="RING"/>
    <property type="match status" value="1"/>
</dbReference>
<dbReference type="PANTHER" id="PTHR46719">
    <property type="entry name" value="TRANSCRIPTION FACTOR C2H2 FAMILY-RELATED"/>
    <property type="match status" value="1"/>
</dbReference>
<keyword evidence="2" id="KW-0472">Membrane</keyword>
<dbReference type="SUPFAM" id="SSF57850">
    <property type="entry name" value="RING/U-box"/>
    <property type="match status" value="1"/>
</dbReference>
<name>A0A2I0W4Y9_9ASPA</name>
<feature type="transmembrane region" description="Helical" evidence="2">
    <location>
        <begin position="6"/>
        <end position="31"/>
    </location>
</feature>
<reference evidence="4 5" key="1">
    <citation type="journal article" date="2016" name="Sci. Rep.">
        <title>The Dendrobium catenatum Lindl. genome sequence provides insights into polysaccharide synthase, floral development and adaptive evolution.</title>
        <authorList>
            <person name="Zhang G.Q."/>
            <person name="Xu Q."/>
            <person name="Bian C."/>
            <person name="Tsai W.C."/>
            <person name="Yeh C.M."/>
            <person name="Liu K.W."/>
            <person name="Yoshida K."/>
            <person name="Zhang L.S."/>
            <person name="Chang S.B."/>
            <person name="Chen F."/>
            <person name="Shi Y."/>
            <person name="Su Y.Y."/>
            <person name="Zhang Y.Q."/>
            <person name="Chen L.J."/>
            <person name="Yin Y."/>
            <person name="Lin M."/>
            <person name="Huang H."/>
            <person name="Deng H."/>
            <person name="Wang Z.W."/>
            <person name="Zhu S.L."/>
            <person name="Zhao X."/>
            <person name="Deng C."/>
            <person name="Niu S.C."/>
            <person name="Huang J."/>
            <person name="Wang M."/>
            <person name="Liu G.H."/>
            <person name="Yang H.J."/>
            <person name="Xiao X.J."/>
            <person name="Hsiao Y.Y."/>
            <person name="Wu W.L."/>
            <person name="Chen Y.Y."/>
            <person name="Mitsuda N."/>
            <person name="Ohme-Takagi M."/>
            <person name="Luo Y.B."/>
            <person name="Van de Peer Y."/>
            <person name="Liu Z.J."/>
        </authorList>
    </citation>
    <scope>NUCLEOTIDE SEQUENCE [LARGE SCALE GENOMIC DNA]</scope>
    <source>
        <tissue evidence="4">The whole plant</tissue>
    </source>
</reference>
<dbReference type="AlphaFoldDB" id="A0A2I0W4Y9"/>
<reference evidence="4 5" key="2">
    <citation type="journal article" date="2017" name="Nature">
        <title>The Apostasia genome and the evolution of orchids.</title>
        <authorList>
            <person name="Zhang G.Q."/>
            <person name="Liu K.W."/>
            <person name="Li Z."/>
            <person name="Lohaus R."/>
            <person name="Hsiao Y.Y."/>
            <person name="Niu S.C."/>
            <person name="Wang J.Y."/>
            <person name="Lin Y.C."/>
            <person name="Xu Q."/>
            <person name="Chen L.J."/>
            <person name="Yoshida K."/>
            <person name="Fujiwara S."/>
            <person name="Wang Z.W."/>
            <person name="Zhang Y.Q."/>
            <person name="Mitsuda N."/>
            <person name="Wang M."/>
            <person name="Liu G.H."/>
            <person name="Pecoraro L."/>
            <person name="Huang H.X."/>
            <person name="Xiao X.J."/>
            <person name="Lin M."/>
            <person name="Wu X.Y."/>
            <person name="Wu W.L."/>
            <person name="Chen Y.Y."/>
            <person name="Chang S.B."/>
            <person name="Sakamoto S."/>
            <person name="Ohme-Takagi M."/>
            <person name="Yagi M."/>
            <person name="Zeng S.J."/>
            <person name="Shen C.Y."/>
            <person name="Yeh C.M."/>
            <person name="Luo Y.B."/>
            <person name="Tsai W.C."/>
            <person name="Van de Peer Y."/>
            <person name="Liu Z.J."/>
        </authorList>
    </citation>
    <scope>NUCLEOTIDE SEQUENCE [LARGE SCALE GENOMIC DNA]</scope>
    <source>
        <tissue evidence="4">The whole plant</tissue>
    </source>
</reference>
<keyword evidence="5" id="KW-1185">Reference proteome</keyword>
<keyword evidence="2" id="KW-1133">Transmembrane helix</keyword>
<dbReference type="Proteomes" id="UP000233837">
    <property type="component" value="Unassembled WGS sequence"/>
</dbReference>
<keyword evidence="1" id="KW-0479">Metal-binding</keyword>
<dbReference type="InterPro" id="IPR045899">
    <property type="entry name" value="ATL71-like"/>
</dbReference>
<dbReference type="GO" id="GO:0008270">
    <property type="term" value="F:zinc ion binding"/>
    <property type="evidence" value="ECO:0007669"/>
    <property type="project" value="UniProtKB-KW"/>
</dbReference>
<evidence type="ECO:0000313" key="5">
    <source>
        <dbReference type="Proteomes" id="UP000233837"/>
    </source>
</evidence>